<comment type="subcellular location">
    <subcellularLocation>
        <location evidence="1">Cytoplasm</location>
    </subcellularLocation>
</comment>
<accession>A0A9E9P4H7</accession>
<keyword evidence="4 10" id="KW-0132">Cell division</keyword>
<reference evidence="10" key="1">
    <citation type="journal article" date="2022" name="Front. Microbiol.">
        <title>New perspectives on an old grouping: The genomic and phenotypic variability of Oxalobacter formigenes and the implications for calcium oxalate stone prevention.</title>
        <authorList>
            <person name="Chmiel J.A."/>
            <person name="Carr C."/>
            <person name="Stuivenberg G.A."/>
            <person name="Venema R."/>
            <person name="Chanyi R.M."/>
            <person name="Al K.F."/>
            <person name="Giguere D."/>
            <person name="Say H."/>
            <person name="Akouris P.P."/>
            <person name="Dominguez Romero S.A."/>
            <person name="Kwong A."/>
            <person name="Tai V."/>
            <person name="Koval S.F."/>
            <person name="Razvi H."/>
            <person name="Bjazevic J."/>
            <person name="Burton J.P."/>
        </authorList>
    </citation>
    <scope>NUCLEOTIDE SEQUENCE</scope>
    <source>
        <strain evidence="10">WoOx3</strain>
    </source>
</reference>
<dbReference type="EMBL" id="CP098242">
    <property type="protein sequence ID" value="WAW11098.1"/>
    <property type="molecule type" value="Genomic_DNA"/>
</dbReference>
<dbReference type="AlphaFoldDB" id="A0A9E9P4H7"/>
<dbReference type="Proteomes" id="UP001156215">
    <property type="component" value="Chromosome"/>
</dbReference>
<dbReference type="PANTHER" id="PTHR34981">
    <property type="entry name" value="CELL DIVISION PROTEIN ZAPA"/>
    <property type="match status" value="1"/>
</dbReference>
<evidence type="ECO:0000256" key="6">
    <source>
        <dbReference type="ARBA" id="ARBA00023306"/>
    </source>
</evidence>
<evidence type="ECO:0000256" key="2">
    <source>
        <dbReference type="ARBA" id="ARBA00015195"/>
    </source>
</evidence>
<dbReference type="SUPFAM" id="SSF102829">
    <property type="entry name" value="Cell division protein ZapA-like"/>
    <property type="match status" value="1"/>
</dbReference>
<dbReference type="GO" id="GO:0032153">
    <property type="term" value="C:cell division site"/>
    <property type="evidence" value="ECO:0007669"/>
    <property type="project" value="TreeGrafter"/>
</dbReference>
<keyword evidence="6" id="KW-0131">Cell cycle</keyword>
<dbReference type="GO" id="GO:0043093">
    <property type="term" value="P:FtsZ-dependent cytokinesis"/>
    <property type="evidence" value="ECO:0007669"/>
    <property type="project" value="TreeGrafter"/>
</dbReference>
<evidence type="ECO:0000256" key="7">
    <source>
        <dbReference type="ARBA" id="ARBA00024910"/>
    </source>
</evidence>
<name>A0A9E9P4H7_9BURK</name>
<gene>
    <name evidence="10" type="ORF">NB640_05560</name>
</gene>
<dbReference type="RefSeq" id="WP_269310209.1">
    <property type="nucleotide sequence ID" value="NZ_CP098242.1"/>
</dbReference>
<evidence type="ECO:0000256" key="9">
    <source>
        <dbReference type="ARBA" id="ARBA00033158"/>
    </source>
</evidence>
<organism evidence="10 11">
    <name type="scientific">Oxalobacter vibrioformis</name>
    <dbReference type="NCBI Taxonomy" id="933080"/>
    <lineage>
        <taxon>Bacteria</taxon>
        <taxon>Pseudomonadati</taxon>
        <taxon>Pseudomonadota</taxon>
        <taxon>Betaproteobacteria</taxon>
        <taxon>Burkholderiales</taxon>
        <taxon>Oxalobacteraceae</taxon>
        <taxon>Oxalobacter</taxon>
    </lineage>
</organism>
<dbReference type="GO" id="GO:0005829">
    <property type="term" value="C:cytosol"/>
    <property type="evidence" value="ECO:0007669"/>
    <property type="project" value="TreeGrafter"/>
</dbReference>
<dbReference type="Gene3D" id="1.20.5.50">
    <property type="match status" value="1"/>
</dbReference>
<evidence type="ECO:0000256" key="5">
    <source>
        <dbReference type="ARBA" id="ARBA00023210"/>
    </source>
</evidence>
<proteinExistence type="predicted"/>
<evidence type="ECO:0000256" key="3">
    <source>
        <dbReference type="ARBA" id="ARBA00022490"/>
    </source>
</evidence>
<protein>
    <recommendedName>
        <fullName evidence="2">Cell division protein ZapA</fullName>
    </recommendedName>
    <alternativeName>
        <fullName evidence="9">Z ring-associated protein ZapA</fullName>
    </alternativeName>
</protein>
<evidence type="ECO:0000313" key="11">
    <source>
        <dbReference type="Proteomes" id="UP001156215"/>
    </source>
</evidence>
<dbReference type="Pfam" id="PF05164">
    <property type="entry name" value="ZapA"/>
    <property type="match status" value="1"/>
</dbReference>
<evidence type="ECO:0000256" key="1">
    <source>
        <dbReference type="ARBA" id="ARBA00004496"/>
    </source>
</evidence>
<dbReference type="PANTHER" id="PTHR34981:SF1">
    <property type="entry name" value="CELL DIVISION PROTEIN ZAPA"/>
    <property type="match status" value="1"/>
</dbReference>
<sequence length="103" mass="11402">MIHVDVTIMGQSYRLACQEGEERPLREAVAYLDDKMCAIRDAGKVRGNDRIAMMASISIAAELLSVKAPRGPLSDFTLSEVRQKIALMHEALDKALAPQEDLF</sequence>
<keyword evidence="3" id="KW-0963">Cytoplasm</keyword>
<dbReference type="Gene3D" id="3.30.160.880">
    <property type="entry name" value="Cell division protein ZapA protomer, N-terminal domain"/>
    <property type="match status" value="1"/>
</dbReference>
<dbReference type="InterPro" id="IPR007838">
    <property type="entry name" value="Cell_div_ZapA-like"/>
</dbReference>
<dbReference type="InterPro" id="IPR042233">
    <property type="entry name" value="Cell_div_ZapA_N"/>
</dbReference>
<comment type="function">
    <text evidence="7">Activator of cell division through the inhibition of FtsZ GTPase activity, therefore promoting FtsZ assembly into bundles of protofilaments necessary for the formation of the division Z ring. It is recruited early at mid-cell but it is not essential for cell division.</text>
</comment>
<evidence type="ECO:0000256" key="8">
    <source>
        <dbReference type="ARBA" id="ARBA00026068"/>
    </source>
</evidence>
<dbReference type="GO" id="GO:0000917">
    <property type="term" value="P:division septum assembly"/>
    <property type="evidence" value="ECO:0007669"/>
    <property type="project" value="UniProtKB-KW"/>
</dbReference>
<keyword evidence="5" id="KW-0717">Septation</keyword>
<evidence type="ECO:0000313" key="10">
    <source>
        <dbReference type="EMBL" id="WAW11098.1"/>
    </source>
</evidence>
<keyword evidence="11" id="KW-1185">Reference proteome</keyword>
<dbReference type="GO" id="GO:0030428">
    <property type="term" value="C:cell septum"/>
    <property type="evidence" value="ECO:0007669"/>
    <property type="project" value="TreeGrafter"/>
</dbReference>
<dbReference type="KEGG" id="ovb:NB640_05560"/>
<dbReference type="GO" id="GO:0000921">
    <property type="term" value="P:septin ring assembly"/>
    <property type="evidence" value="ECO:0007669"/>
    <property type="project" value="TreeGrafter"/>
</dbReference>
<comment type="subunit">
    <text evidence="8">Homodimer. Interacts with FtsZ.</text>
</comment>
<evidence type="ECO:0000256" key="4">
    <source>
        <dbReference type="ARBA" id="ARBA00022618"/>
    </source>
</evidence>
<dbReference type="InterPro" id="IPR036192">
    <property type="entry name" value="Cell_div_ZapA-like_sf"/>
</dbReference>